<dbReference type="Proteomes" id="UP001501638">
    <property type="component" value="Unassembled WGS sequence"/>
</dbReference>
<feature type="region of interest" description="Disordered" evidence="1">
    <location>
        <begin position="54"/>
        <end position="73"/>
    </location>
</feature>
<keyword evidence="5" id="KW-1185">Reference proteome</keyword>
<comment type="caution">
    <text evidence="4">The sequence shown here is derived from an EMBL/GenBank/DDBJ whole genome shotgun (WGS) entry which is preliminary data.</text>
</comment>
<dbReference type="SUPFAM" id="SSF46689">
    <property type="entry name" value="Homeodomain-like"/>
    <property type="match status" value="1"/>
</dbReference>
<evidence type="ECO:0008006" key="6">
    <source>
        <dbReference type="Google" id="ProtNLM"/>
    </source>
</evidence>
<dbReference type="Gene3D" id="1.10.10.60">
    <property type="entry name" value="Homeodomain-like"/>
    <property type="match status" value="1"/>
</dbReference>
<feature type="domain" description="Transposase Helix-turn-helix" evidence="3">
    <location>
        <begin position="109"/>
        <end position="147"/>
    </location>
</feature>
<proteinExistence type="predicted"/>
<protein>
    <recommendedName>
        <fullName evidence="6">Transposase</fullName>
    </recommendedName>
</protein>
<evidence type="ECO:0000259" key="3">
    <source>
        <dbReference type="Pfam" id="PF13613"/>
    </source>
</evidence>
<dbReference type="InterPro" id="IPR009057">
    <property type="entry name" value="Homeodomain-like_sf"/>
</dbReference>
<sequence>MSHPHARLTVHGRRLLIDGVRVGRPVAHVAEEMGISRTTAHKWVRRWRAEGNAGLYDRPSRPRTTPHRTPADVEEQVCALRRERKLGPARIGPQGPTMEPAVGGPVLPVAAYWRTNLTLRQLAPLFGISKSAAGRIVDHLGPALALQPRRRFRRQIVLIVDGTLVPIRDHSIAERSKNHRYSTDHQVVVDVDTLPGLRPGVPPSSSPSADRCPATATTARYGDCPGPKRPSDGPW</sequence>
<evidence type="ECO:0000313" key="4">
    <source>
        <dbReference type="EMBL" id="GAA2439456.1"/>
    </source>
</evidence>
<feature type="domain" description="Insertion element IS150 protein InsJ-like helix-turn-helix" evidence="2">
    <location>
        <begin position="23"/>
        <end position="63"/>
    </location>
</feature>
<feature type="region of interest" description="Disordered" evidence="1">
    <location>
        <begin position="194"/>
        <end position="235"/>
    </location>
</feature>
<dbReference type="EMBL" id="BAAASZ010000018">
    <property type="protein sequence ID" value="GAA2439456.1"/>
    <property type="molecule type" value="Genomic_DNA"/>
</dbReference>
<gene>
    <name evidence="4" type="ORF">GCM10010405_23500</name>
</gene>
<accession>A0ABP5WXU6</accession>
<reference evidence="5" key="1">
    <citation type="journal article" date="2019" name="Int. J. Syst. Evol. Microbiol.">
        <title>The Global Catalogue of Microorganisms (GCM) 10K type strain sequencing project: providing services to taxonomists for standard genome sequencing and annotation.</title>
        <authorList>
            <consortium name="The Broad Institute Genomics Platform"/>
            <consortium name="The Broad Institute Genome Sequencing Center for Infectious Disease"/>
            <person name="Wu L."/>
            <person name="Ma J."/>
        </authorList>
    </citation>
    <scope>NUCLEOTIDE SEQUENCE [LARGE SCALE GENOMIC DNA]</scope>
    <source>
        <strain evidence="5">JCM 6305</strain>
    </source>
</reference>
<evidence type="ECO:0000313" key="5">
    <source>
        <dbReference type="Proteomes" id="UP001501638"/>
    </source>
</evidence>
<evidence type="ECO:0000259" key="2">
    <source>
        <dbReference type="Pfam" id="PF13518"/>
    </source>
</evidence>
<organism evidence="4 5">
    <name type="scientific">Streptomyces macrosporus</name>
    <dbReference type="NCBI Taxonomy" id="44032"/>
    <lineage>
        <taxon>Bacteria</taxon>
        <taxon>Bacillati</taxon>
        <taxon>Actinomycetota</taxon>
        <taxon>Actinomycetes</taxon>
        <taxon>Kitasatosporales</taxon>
        <taxon>Streptomycetaceae</taxon>
        <taxon>Streptomyces</taxon>
    </lineage>
</organism>
<dbReference type="InterPro" id="IPR055247">
    <property type="entry name" value="InsJ-like_HTH"/>
</dbReference>
<dbReference type="Pfam" id="PF13613">
    <property type="entry name" value="HTH_Tnp_4"/>
    <property type="match status" value="1"/>
</dbReference>
<evidence type="ECO:0000256" key="1">
    <source>
        <dbReference type="SAM" id="MobiDB-lite"/>
    </source>
</evidence>
<dbReference type="InterPro" id="IPR027805">
    <property type="entry name" value="Transposase_HTH_dom"/>
</dbReference>
<name>A0ABP5WXU6_9ACTN</name>
<dbReference type="Pfam" id="PF13518">
    <property type="entry name" value="HTH_28"/>
    <property type="match status" value="1"/>
</dbReference>